<keyword evidence="2" id="KW-1185">Reference proteome</keyword>
<sequence>MLVISLTVSCSKDNSEEIGNDLTGVNATYNMMVDYNDKGSQIPELTESNYLFESDLYTFYLKTEINKLETKINNWAEIAPKNPKYEEVQADIKKAKESLIGLYENLENIKPLIGIKPPRKPRPCLGKDNDAIPCINPKRFSLLVTTDDVEILSLSLSDSKNNTIAVNNSKETHQPLPEYKNLLYYTSVQLKEIQPMVEATLSIQKQVKGKTFIYKVPVMVRQD</sequence>
<dbReference type="EMBL" id="LKTS01000013">
    <property type="protein sequence ID" value="PKD19454.1"/>
    <property type="molecule type" value="Genomic_DNA"/>
</dbReference>
<gene>
    <name evidence="1" type="ORF">APR41_15960</name>
</gene>
<evidence type="ECO:0000313" key="2">
    <source>
        <dbReference type="Proteomes" id="UP000232673"/>
    </source>
</evidence>
<name>A0A2N0TXJ1_9FLAO</name>
<organism evidence="1 2">
    <name type="scientific">Salegentibacter salinarum</name>
    <dbReference type="NCBI Taxonomy" id="447422"/>
    <lineage>
        <taxon>Bacteria</taxon>
        <taxon>Pseudomonadati</taxon>
        <taxon>Bacteroidota</taxon>
        <taxon>Flavobacteriia</taxon>
        <taxon>Flavobacteriales</taxon>
        <taxon>Flavobacteriaceae</taxon>
        <taxon>Salegentibacter</taxon>
    </lineage>
</organism>
<comment type="caution">
    <text evidence="1">The sequence shown here is derived from an EMBL/GenBank/DDBJ whole genome shotgun (WGS) entry which is preliminary data.</text>
</comment>
<protein>
    <submittedName>
        <fullName evidence="1">Uncharacterized protein</fullName>
    </submittedName>
</protein>
<dbReference type="STRING" id="447422.SAMN05660903_03271"/>
<proteinExistence type="predicted"/>
<reference evidence="1 2" key="1">
    <citation type="submission" date="2015-10" db="EMBL/GenBank/DDBJ databases">
        <title>Draft genome sequence of Salegentibacter salinarum KCTC 12975.</title>
        <authorList>
            <person name="Lin W."/>
            <person name="Zheng Q."/>
        </authorList>
    </citation>
    <scope>NUCLEOTIDE SEQUENCE [LARGE SCALE GENOMIC DNA]</scope>
    <source>
        <strain evidence="1 2">KCTC 12975</strain>
    </source>
</reference>
<evidence type="ECO:0000313" key="1">
    <source>
        <dbReference type="EMBL" id="PKD19454.1"/>
    </source>
</evidence>
<dbReference type="Proteomes" id="UP000232673">
    <property type="component" value="Unassembled WGS sequence"/>
</dbReference>
<dbReference type="AlphaFoldDB" id="A0A2N0TXJ1"/>
<accession>A0A2N0TXJ1</accession>